<dbReference type="Pfam" id="PF00067">
    <property type="entry name" value="p450"/>
    <property type="match status" value="1"/>
</dbReference>
<protein>
    <recommendedName>
        <fullName evidence="6">Cytochrome P450</fullName>
    </recommendedName>
</protein>
<evidence type="ECO:0000313" key="4">
    <source>
        <dbReference type="EMBL" id="GMN58597.1"/>
    </source>
</evidence>
<dbReference type="InterPro" id="IPR036396">
    <property type="entry name" value="Cyt_P450_sf"/>
</dbReference>
<name>A0AA88J0K0_FICCA</name>
<accession>A0AA88J0K0</accession>
<keyword evidence="5" id="KW-1185">Reference proteome</keyword>
<dbReference type="PRINTS" id="PR00463">
    <property type="entry name" value="EP450I"/>
</dbReference>
<dbReference type="GO" id="GO:0005506">
    <property type="term" value="F:iron ion binding"/>
    <property type="evidence" value="ECO:0007669"/>
    <property type="project" value="InterPro"/>
</dbReference>
<evidence type="ECO:0000256" key="2">
    <source>
        <dbReference type="ARBA" id="ARBA00022723"/>
    </source>
</evidence>
<evidence type="ECO:0000256" key="3">
    <source>
        <dbReference type="ARBA" id="ARBA00023004"/>
    </source>
</evidence>
<dbReference type="Gene3D" id="1.10.630.10">
    <property type="entry name" value="Cytochrome P450"/>
    <property type="match status" value="1"/>
</dbReference>
<dbReference type="InterPro" id="IPR002401">
    <property type="entry name" value="Cyt_P450_E_grp-I"/>
</dbReference>
<comment type="caution">
    <text evidence="4">The sequence shown here is derived from an EMBL/GenBank/DDBJ whole genome shotgun (WGS) entry which is preliminary data.</text>
</comment>
<dbReference type="Proteomes" id="UP001187192">
    <property type="component" value="Unassembled WGS sequence"/>
</dbReference>
<dbReference type="InterPro" id="IPR001128">
    <property type="entry name" value="Cyt_P450"/>
</dbReference>
<dbReference type="PANTHER" id="PTHR47955">
    <property type="entry name" value="CYTOCHROME P450 FAMILY 71 PROTEIN"/>
    <property type="match status" value="1"/>
</dbReference>
<reference evidence="4" key="1">
    <citation type="submission" date="2023-07" db="EMBL/GenBank/DDBJ databases">
        <title>draft genome sequence of fig (Ficus carica).</title>
        <authorList>
            <person name="Takahashi T."/>
            <person name="Nishimura K."/>
        </authorList>
    </citation>
    <scope>NUCLEOTIDE SEQUENCE</scope>
</reference>
<evidence type="ECO:0008006" key="6">
    <source>
        <dbReference type="Google" id="ProtNLM"/>
    </source>
</evidence>
<proteinExistence type="inferred from homology"/>
<evidence type="ECO:0000256" key="1">
    <source>
        <dbReference type="ARBA" id="ARBA00010617"/>
    </source>
</evidence>
<dbReference type="GO" id="GO:0020037">
    <property type="term" value="F:heme binding"/>
    <property type="evidence" value="ECO:0007669"/>
    <property type="project" value="InterPro"/>
</dbReference>
<dbReference type="GO" id="GO:0004497">
    <property type="term" value="F:monooxygenase activity"/>
    <property type="evidence" value="ECO:0007669"/>
    <property type="project" value="InterPro"/>
</dbReference>
<dbReference type="EMBL" id="BTGU01000079">
    <property type="protein sequence ID" value="GMN58597.1"/>
    <property type="molecule type" value="Genomic_DNA"/>
</dbReference>
<evidence type="ECO:0000313" key="5">
    <source>
        <dbReference type="Proteomes" id="UP001187192"/>
    </source>
</evidence>
<comment type="similarity">
    <text evidence="1">Belongs to the cytochrome P450 family.</text>
</comment>
<sequence>MHNWADVRTADVLAPRHHFPCDFLKFVFKKIATRESRTSSNLPPRLPIIGNLHQLGKNPHISLRNLAQKYGPILYLQLDQVPTIIVSPARMTKEALRTHDLALSSRPQIVAAKCLFYNCTDMAYAPYGDY</sequence>
<dbReference type="SUPFAM" id="SSF48264">
    <property type="entry name" value="Cytochrome P450"/>
    <property type="match status" value="1"/>
</dbReference>
<gene>
    <name evidence="4" type="ORF">TIFTF001_027705</name>
</gene>
<dbReference type="GO" id="GO:0016705">
    <property type="term" value="F:oxidoreductase activity, acting on paired donors, with incorporation or reduction of molecular oxygen"/>
    <property type="evidence" value="ECO:0007669"/>
    <property type="project" value="InterPro"/>
</dbReference>
<organism evidence="4 5">
    <name type="scientific">Ficus carica</name>
    <name type="common">Common fig</name>
    <dbReference type="NCBI Taxonomy" id="3494"/>
    <lineage>
        <taxon>Eukaryota</taxon>
        <taxon>Viridiplantae</taxon>
        <taxon>Streptophyta</taxon>
        <taxon>Embryophyta</taxon>
        <taxon>Tracheophyta</taxon>
        <taxon>Spermatophyta</taxon>
        <taxon>Magnoliopsida</taxon>
        <taxon>eudicotyledons</taxon>
        <taxon>Gunneridae</taxon>
        <taxon>Pentapetalae</taxon>
        <taxon>rosids</taxon>
        <taxon>fabids</taxon>
        <taxon>Rosales</taxon>
        <taxon>Moraceae</taxon>
        <taxon>Ficeae</taxon>
        <taxon>Ficus</taxon>
    </lineage>
</organism>
<keyword evidence="2" id="KW-0479">Metal-binding</keyword>
<keyword evidence="3" id="KW-0408">Iron</keyword>
<dbReference type="AlphaFoldDB" id="A0AA88J0K0"/>